<dbReference type="GO" id="GO:0008171">
    <property type="term" value="F:O-methyltransferase activity"/>
    <property type="evidence" value="ECO:0007669"/>
    <property type="project" value="InterPro"/>
</dbReference>
<dbReference type="GO" id="GO:0032259">
    <property type="term" value="P:methylation"/>
    <property type="evidence" value="ECO:0007669"/>
    <property type="project" value="UniProtKB-KW"/>
</dbReference>
<dbReference type="PROSITE" id="PS51683">
    <property type="entry name" value="SAM_OMT_II"/>
    <property type="match status" value="1"/>
</dbReference>
<dbReference type="Pfam" id="PF08100">
    <property type="entry name" value="Dimerisation"/>
    <property type="match status" value="1"/>
</dbReference>
<organism evidence="6">
    <name type="scientific">Rhizophora mucronata</name>
    <name type="common">Asiatic mangrove</name>
    <dbReference type="NCBI Taxonomy" id="61149"/>
    <lineage>
        <taxon>Eukaryota</taxon>
        <taxon>Viridiplantae</taxon>
        <taxon>Streptophyta</taxon>
        <taxon>Embryophyta</taxon>
        <taxon>Tracheophyta</taxon>
        <taxon>Spermatophyta</taxon>
        <taxon>Magnoliopsida</taxon>
        <taxon>eudicotyledons</taxon>
        <taxon>Gunneridae</taxon>
        <taxon>Pentapetalae</taxon>
        <taxon>rosids</taxon>
        <taxon>fabids</taxon>
        <taxon>Malpighiales</taxon>
        <taxon>Rhizophoraceae</taxon>
        <taxon>Rhizophora</taxon>
    </lineage>
</organism>
<dbReference type="EMBL" id="GGEC01012870">
    <property type="protein sequence ID" value="MBW93353.1"/>
    <property type="molecule type" value="Transcribed_RNA"/>
</dbReference>
<evidence type="ECO:0000256" key="2">
    <source>
        <dbReference type="ARBA" id="ARBA00022679"/>
    </source>
</evidence>
<evidence type="ECO:0000256" key="1">
    <source>
        <dbReference type="ARBA" id="ARBA00022603"/>
    </source>
</evidence>
<keyword evidence="2" id="KW-0808">Transferase</keyword>
<dbReference type="Gene3D" id="1.10.10.10">
    <property type="entry name" value="Winged helix-like DNA-binding domain superfamily/Winged helix DNA-binding domain"/>
    <property type="match status" value="1"/>
</dbReference>
<dbReference type="PANTHER" id="PTHR11746">
    <property type="entry name" value="O-METHYLTRANSFERASE"/>
    <property type="match status" value="1"/>
</dbReference>
<dbReference type="InterPro" id="IPR016461">
    <property type="entry name" value="COMT-like"/>
</dbReference>
<dbReference type="InterPro" id="IPR036388">
    <property type="entry name" value="WH-like_DNA-bd_sf"/>
</dbReference>
<sequence length="355" mass="39208">MEDENTESRNKARLGIMELTNLISVPMSLQAIVRLNVAEAIWQGGANPPLSASEILSCVHPSGGDPDNLERILRMLASYGVFNEHLGSDGSERKYSLTDIGKTLVTDGDGLSYAPYVLQHHQEALMKAWGLVHEAVLDPTTDPFVKANGEAAYMYYGKQPEMNGLMQKAMAGVSVPFMKALLEGYDGFQGVERLVDVGGSAGDCLRMIIKKYPGIREGINFDLPDVVAKAPHISRVSHVGGDMFKSIPEGDAIFMKWMLCTWPEDEGKKIMENCYKVLPAGGKLIACEPVVPENSDDSHRTRALLENDIFGMIIYGGKGKVRTEQKFKRLGLAVGFSQFRALYIDYFFTVLEFQK</sequence>
<protein>
    <submittedName>
        <fullName evidence="6">Uncharacterized protein</fullName>
    </submittedName>
</protein>
<dbReference type="SUPFAM" id="SSF46785">
    <property type="entry name" value="Winged helix' DNA-binding domain"/>
    <property type="match status" value="1"/>
</dbReference>
<evidence type="ECO:0000259" key="4">
    <source>
        <dbReference type="Pfam" id="PF00891"/>
    </source>
</evidence>
<evidence type="ECO:0000259" key="5">
    <source>
        <dbReference type="Pfam" id="PF08100"/>
    </source>
</evidence>
<proteinExistence type="predicted"/>
<reference evidence="6" key="1">
    <citation type="submission" date="2018-02" db="EMBL/GenBank/DDBJ databases">
        <title>Rhizophora mucronata_Transcriptome.</title>
        <authorList>
            <person name="Meera S.P."/>
            <person name="Sreeshan A."/>
            <person name="Augustine A."/>
        </authorList>
    </citation>
    <scope>NUCLEOTIDE SEQUENCE</scope>
    <source>
        <tissue evidence="6">Leaf</tissue>
    </source>
</reference>
<accession>A0A2P2JIQ4</accession>
<dbReference type="InterPro" id="IPR029063">
    <property type="entry name" value="SAM-dependent_MTases_sf"/>
</dbReference>
<dbReference type="GO" id="GO:0046983">
    <property type="term" value="F:protein dimerization activity"/>
    <property type="evidence" value="ECO:0007669"/>
    <property type="project" value="InterPro"/>
</dbReference>
<dbReference type="Gene3D" id="3.40.50.150">
    <property type="entry name" value="Vaccinia Virus protein VP39"/>
    <property type="match status" value="1"/>
</dbReference>
<dbReference type="Pfam" id="PF00891">
    <property type="entry name" value="Methyltransf_2"/>
    <property type="match status" value="1"/>
</dbReference>
<dbReference type="InterPro" id="IPR012967">
    <property type="entry name" value="COMT_dimerisation"/>
</dbReference>
<keyword evidence="3" id="KW-0949">S-adenosyl-L-methionine</keyword>
<dbReference type="InterPro" id="IPR001077">
    <property type="entry name" value="COMT_C"/>
</dbReference>
<dbReference type="InterPro" id="IPR036390">
    <property type="entry name" value="WH_DNA-bd_sf"/>
</dbReference>
<feature type="domain" description="O-methyltransferase dimerisation" evidence="5">
    <location>
        <begin position="17"/>
        <end position="107"/>
    </location>
</feature>
<name>A0A2P2JIQ4_RHIMU</name>
<evidence type="ECO:0000313" key="6">
    <source>
        <dbReference type="EMBL" id="MBW93353.1"/>
    </source>
</evidence>
<keyword evidence="1" id="KW-0489">Methyltransferase</keyword>
<feature type="domain" description="O-methyltransferase C-terminal" evidence="4">
    <location>
        <begin position="129"/>
        <end position="337"/>
    </location>
</feature>
<dbReference type="SUPFAM" id="SSF53335">
    <property type="entry name" value="S-adenosyl-L-methionine-dependent methyltransferases"/>
    <property type="match status" value="1"/>
</dbReference>
<dbReference type="PIRSF" id="PIRSF005739">
    <property type="entry name" value="O-mtase"/>
    <property type="match status" value="1"/>
</dbReference>
<dbReference type="AlphaFoldDB" id="A0A2P2JIQ4"/>
<evidence type="ECO:0000256" key="3">
    <source>
        <dbReference type="ARBA" id="ARBA00022691"/>
    </source>
</evidence>